<dbReference type="GO" id="GO:0005524">
    <property type="term" value="F:ATP binding"/>
    <property type="evidence" value="ECO:0007669"/>
    <property type="project" value="InterPro"/>
</dbReference>
<proteinExistence type="predicted"/>
<name>B4VLH3_9CYAN</name>
<feature type="domain" description="ATPase AAA-type core" evidence="1">
    <location>
        <begin position="171"/>
        <end position="282"/>
    </location>
</feature>
<dbReference type="Gene3D" id="3.40.50.300">
    <property type="entry name" value="P-loop containing nucleotide triphosphate hydrolases"/>
    <property type="match status" value="1"/>
</dbReference>
<evidence type="ECO:0000313" key="2">
    <source>
        <dbReference type="EMBL" id="EDX77446.1"/>
    </source>
</evidence>
<sequence>MAELQDPIGTGHFINEQDITEERKIPRHFFSQEDIANGAHQTKNEITISLRERQISWFLSLSNTKGRPRGGNIRELEGICLRIKNQLQNNLNVNLPVVVYYPVNRQFCDKVTQEATKYYWSNQLAIYDHALTGVSINFSSFFEWFKDLEDLENEWRRDNPEHRDILLEAIRQAISCLLPGFANLRVRRAPLRMTVTKQGRELVVNQLSEGEKGLLSLAADLAKRLAIANPGLANPLEGSGVVLIDEIELHLHPKWQHEIVPALTRTFPNCQFIVATHSPQVIANVNPQQVYLLQAIPDSEMGDTPVIIAKHPEPSISQDSNALLQELMEVSVS</sequence>
<keyword evidence="3" id="KW-1185">Reference proteome</keyword>
<dbReference type="Proteomes" id="UP000003835">
    <property type="component" value="Unassembled WGS sequence"/>
</dbReference>
<dbReference type="HOGENOM" id="CLU_033429_1_2_3"/>
<evidence type="ECO:0000259" key="1">
    <source>
        <dbReference type="Pfam" id="PF13304"/>
    </source>
</evidence>
<reference evidence="2 3" key="1">
    <citation type="submission" date="2008-07" db="EMBL/GenBank/DDBJ databases">
        <authorList>
            <person name="Tandeau de Marsac N."/>
            <person name="Ferriera S."/>
            <person name="Johnson J."/>
            <person name="Kravitz S."/>
            <person name="Beeson K."/>
            <person name="Sutton G."/>
            <person name="Rogers Y.-H."/>
            <person name="Friedman R."/>
            <person name="Frazier M."/>
            <person name="Venter J.C."/>
        </authorList>
    </citation>
    <scope>NUCLEOTIDE SEQUENCE [LARGE SCALE GENOMIC DNA]</scope>
    <source>
        <strain evidence="2 3">PCC 7420</strain>
    </source>
</reference>
<dbReference type="EMBL" id="DS989844">
    <property type="protein sequence ID" value="EDX77446.1"/>
    <property type="molecule type" value="Genomic_DNA"/>
</dbReference>
<dbReference type="PANTHER" id="PTHR32182:SF23">
    <property type="entry name" value="ATP BINDING PROTEIN"/>
    <property type="match status" value="1"/>
</dbReference>
<dbReference type="eggNOG" id="COG3950">
    <property type="taxonomic scope" value="Bacteria"/>
</dbReference>
<dbReference type="Pfam" id="PF13304">
    <property type="entry name" value="AAA_21"/>
    <property type="match status" value="1"/>
</dbReference>
<dbReference type="GO" id="GO:0000731">
    <property type="term" value="P:DNA synthesis involved in DNA repair"/>
    <property type="evidence" value="ECO:0007669"/>
    <property type="project" value="TreeGrafter"/>
</dbReference>
<dbReference type="SUPFAM" id="SSF52540">
    <property type="entry name" value="P-loop containing nucleoside triphosphate hydrolases"/>
    <property type="match status" value="1"/>
</dbReference>
<dbReference type="AlphaFoldDB" id="B4VLH3"/>
<dbReference type="STRING" id="118168.MC7420_583"/>
<accession>B4VLH3</accession>
<dbReference type="GO" id="GO:0006302">
    <property type="term" value="P:double-strand break repair"/>
    <property type="evidence" value="ECO:0007669"/>
    <property type="project" value="TreeGrafter"/>
</dbReference>
<dbReference type="InterPro" id="IPR027417">
    <property type="entry name" value="P-loop_NTPase"/>
</dbReference>
<evidence type="ECO:0000313" key="3">
    <source>
        <dbReference type="Proteomes" id="UP000003835"/>
    </source>
</evidence>
<dbReference type="GO" id="GO:0016887">
    <property type="term" value="F:ATP hydrolysis activity"/>
    <property type="evidence" value="ECO:0007669"/>
    <property type="project" value="InterPro"/>
</dbReference>
<dbReference type="PANTHER" id="PTHR32182">
    <property type="entry name" value="DNA REPLICATION AND REPAIR PROTEIN RECF"/>
    <property type="match status" value="1"/>
</dbReference>
<protein>
    <recommendedName>
        <fullName evidence="1">ATPase AAA-type core domain-containing protein</fullName>
    </recommendedName>
</protein>
<dbReference type="InterPro" id="IPR003959">
    <property type="entry name" value="ATPase_AAA_core"/>
</dbReference>
<organism evidence="2 3">
    <name type="scientific">Coleofasciculus chthonoplastes PCC 7420</name>
    <dbReference type="NCBI Taxonomy" id="118168"/>
    <lineage>
        <taxon>Bacteria</taxon>
        <taxon>Bacillati</taxon>
        <taxon>Cyanobacteriota</taxon>
        <taxon>Cyanophyceae</taxon>
        <taxon>Coleofasciculales</taxon>
        <taxon>Coleofasciculaceae</taxon>
        <taxon>Coleofasciculus</taxon>
    </lineage>
</organism>
<gene>
    <name evidence="2" type="ORF">MC7420_583</name>
</gene>